<proteinExistence type="predicted"/>
<dbReference type="GO" id="GO:0030171">
    <property type="term" value="F:voltage-gated proton channel activity"/>
    <property type="evidence" value="ECO:0007669"/>
    <property type="project" value="InterPro"/>
</dbReference>
<dbReference type="EMBL" id="JAPUFD010000005">
    <property type="protein sequence ID" value="MDI1487292.1"/>
    <property type="molecule type" value="Genomic_DNA"/>
</dbReference>
<keyword evidence="4" id="KW-1003">Cell membrane</keyword>
<accession>A0AA43TWV6</accession>
<dbReference type="GO" id="GO:0005886">
    <property type="term" value="C:plasma membrane"/>
    <property type="evidence" value="ECO:0007669"/>
    <property type="project" value="UniProtKB-SubCell"/>
</dbReference>
<comment type="subcellular location">
    <subcellularLocation>
        <location evidence="1">Cell membrane</location>
        <topology evidence="1">Multi-pass membrane protein</topology>
    </subcellularLocation>
</comment>
<evidence type="ECO:0000256" key="7">
    <source>
        <dbReference type="ARBA" id="ARBA00022989"/>
    </source>
</evidence>
<feature type="domain" description="Ion transport" evidence="14">
    <location>
        <begin position="2"/>
        <end position="72"/>
    </location>
</feature>
<dbReference type="Gene3D" id="1.20.120.350">
    <property type="entry name" value="Voltage-gated potassium channels. Chain C"/>
    <property type="match status" value="1"/>
</dbReference>
<keyword evidence="8 13" id="KW-0175">Coiled coil</keyword>
<evidence type="ECO:0000256" key="1">
    <source>
        <dbReference type="ARBA" id="ARBA00004651"/>
    </source>
</evidence>
<dbReference type="PANTHER" id="PTHR46480:SF1">
    <property type="entry name" value="VOLTAGE-GATED HYDROGEN CHANNEL 1"/>
    <property type="match status" value="1"/>
</dbReference>
<evidence type="ECO:0000256" key="4">
    <source>
        <dbReference type="ARBA" id="ARBA00022475"/>
    </source>
</evidence>
<dbReference type="InterPro" id="IPR031846">
    <property type="entry name" value="Hvcn1"/>
</dbReference>
<dbReference type="InterPro" id="IPR005821">
    <property type="entry name" value="Ion_trans_dom"/>
</dbReference>
<gene>
    <name evidence="15" type="ORF">OHK93_006561</name>
</gene>
<evidence type="ECO:0000259" key="14">
    <source>
        <dbReference type="Pfam" id="PF00520"/>
    </source>
</evidence>
<sequence>MVISALFMVELCASIWSFNGLLQYFKSWFRCFDTTVIIASFVIDVCLTGILEEAGSVVVILRLFRVIKIVDEFKVEAEEQVDDLKEKIKSLERQNGQLIAANGALKLRESGGDETSQ</sequence>
<evidence type="ECO:0000256" key="9">
    <source>
        <dbReference type="ARBA" id="ARBA00023065"/>
    </source>
</evidence>
<dbReference type="Proteomes" id="UP001161017">
    <property type="component" value="Unassembled WGS sequence"/>
</dbReference>
<evidence type="ECO:0000256" key="3">
    <source>
        <dbReference type="ARBA" id="ARBA00022448"/>
    </source>
</evidence>
<evidence type="ECO:0000313" key="15">
    <source>
        <dbReference type="EMBL" id="MDI1487292.1"/>
    </source>
</evidence>
<evidence type="ECO:0000256" key="5">
    <source>
        <dbReference type="ARBA" id="ARBA00022692"/>
    </source>
</evidence>
<dbReference type="AlphaFoldDB" id="A0AA43TWV6"/>
<name>A0AA43TWV6_9LECA</name>
<evidence type="ECO:0000256" key="13">
    <source>
        <dbReference type="SAM" id="Coils"/>
    </source>
</evidence>
<feature type="coiled-coil region" evidence="13">
    <location>
        <begin position="67"/>
        <end position="101"/>
    </location>
</feature>
<keyword evidence="16" id="KW-1185">Reference proteome</keyword>
<reference evidence="15" key="1">
    <citation type="journal article" date="2023" name="Genome Biol. Evol.">
        <title>First Whole Genome Sequence and Flow Cytometry Genome Size Data for the Lichen-Forming Fungus Ramalina farinacea (Ascomycota).</title>
        <authorList>
            <person name="Llewellyn T."/>
            <person name="Mian S."/>
            <person name="Hill R."/>
            <person name="Leitch I.J."/>
            <person name="Gaya E."/>
        </authorList>
    </citation>
    <scope>NUCLEOTIDE SEQUENCE</scope>
    <source>
        <strain evidence="15">LIQ254RAFAR</strain>
    </source>
</reference>
<keyword evidence="11" id="KW-0407">Ion channel</keyword>
<protein>
    <recommendedName>
        <fullName evidence="2">Voltage-gated hydrogen channel 1</fullName>
    </recommendedName>
    <alternativeName>
        <fullName evidence="12">Hydrogen voltage-gated channel 1</fullName>
    </alternativeName>
</protein>
<dbReference type="GO" id="GO:0034702">
    <property type="term" value="C:monoatomic ion channel complex"/>
    <property type="evidence" value="ECO:0007669"/>
    <property type="project" value="UniProtKB-KW"/>
</dbReference>
<organism evidence="15 16">
    <name type="scientific">Ramalina farinacea</name>
    <dbReference type="NCBI Taxonomy" id="258253"/>
    <lineage>
        <taxon>Eukaryota</taxon>
        <taxon>Fungi</taxon>
        <taxon>Dikarya</taxon>
        <taxon>Ascomycota</taxon>
        <taxon>Pezizomycotina</taxon>
        <taxon>Lecanoromycetes</taxon>
        <taxon>OSLEUM clade</taxon>
        <taxon>Lecanoromycetidae</taxon>
        <taxon>Lecanorales</taxon>
        <taxon>Lecanorineae</taxon>
        <taxon>Ramalinaceae</taxon>
        <taxon>Ramalina</taxon>
    </lineage>
</organism>
<evidence type="ECO:0000256" key="6">
    <source>
        <dbReference type="ARBA" id="ARBA00022882"/>
    </source>
</evidence>
<evidence type="ECO:0000313" key="16">
    <source>
        <dbReference type="Proteomes" id="UP001161017"/>
    </source>
</evidence>
<keyword evidence="10" id="KW-0472">Membrane</keyword>
<keyword evidence="5" id="KW-0812">Transmembrane</keyword>
<dbReference type="PANTHER" id="PTHR46480">
    <property type="entry name" value="F20B24.22"/>
    <property type="match status" value="1"/>
</dbReference>
<evidence type="ECO:0000256" key="2">
    <source>
        <dbReference type="ARBA" id="ARBA00015897"/>
    </source>
</evidence>
<keyword evidence="3" id="KW-0813">Transport</keyword>
<keyword evidence="6" id="KW-0851">Voltage-gated channel</keyword>
<keyword evidence="7" id="KW-1133">Transmembrane helix</keyword>
<evidence type="ECO:0000256" key="12">
    <source>
        <dbReference type="ARBA" id="ARBA00031989"/>
    </source>
</evidence>
<dbReference type="Pfam" id="PF00520">
    <property type="entry name" value="Ion_trans"/>
    <property type="match status" value="1"/>
</dbReference>
<dbReference type="InterPro" id="IPR027359">
    <property type="entry name" value="Volt_channel_dom_sf"/>
</dbReference>
<comment type="caution">
    <text evidence="15">The sequence shown here is derived from an EMBL/GenBank/DDBJ whole genome shotgun (WGS) entry which is preliminary data.</text>
</comment>
<evidence type="ECO:0000256" key="10">
    <source>
        <dbReference type="ARBA" id="ARBA00023136"/>
    </source>
</evidence>
<evidence type="ECO:0000256" key="8">
    <source>
        <dbReference type="ARBA" id="ARBA00023054"/>
    </source>
</evidence>
<keyword evidence="9" id="KW-0406">Ion transport</keyword>
<evidence type="ECO:0000256" key="11">
    <source>
        <dbReference type="ARBA" id="ARBA00023303"/>
    </source>
</evidence>